<dbReference type="PANTHER" id="PTHR42760">
    <property type="entry name" value="SHORT-CHAIN DEHYDROGENASES/REDUCTASES FAMILY MEMBER"/>
    <property type="match status" value="1"/>
</dbReference>
<dbReference type="SUPFAM" id="SSF51735">
    <property type="entry name" value="NAD(P)-binding Rossmann-fold domains"/>
    <property type="match status" value="1"/>
</dbReference>
<dbReference type="PRINTS" id="PR00081">
    <property type="entry name" value="GDHRDH"/>
</dbReference>
<dbReference type="SMART" id="SM00822">
    <property type="entry name" value="PKS_KR"/>
    <property type="match status" value="1"/>
</dbReference>
<evidence type="ECO:0000256" key="1">
    <source>
        <dbReference type="ARBA" id="ARBA00006484"/>
    </source>
</evidence>
<organism evidence="4 5">
    <name type="scientific">Verticiella sediminum</name>
    <dbReference type="NCBI Taxonomy" id="1247510"/>
    <lineage>
        <taxon>Bacteria</taxon>
        <taxon>Pseudomonadati</taxon>
        <taxon>Pseudomonadota</taxon>
        <taxon>Betaproteobacteria</taxon>
        <taxon>Burkholderiales</taxon>
        <taxon>Alcaligenaceae</taxon>
        <taxon>Verticiella</taxon>
    </lineage>
</organism>
<dbReference type="InterPro" id="IPR057326">
    <property type="entry name" value="KR_dom"/>
</dbReference>
<dbReference type="NCBIfam" id="NF009386">
    <property type="entry name" value="PRK12745.1"/>
    <property type="match status" value="1"/>
</dbReference>
<feature type="domain" description="Ketoreductase" evidence="3">
    <location>
        <begin position="11"/>
        <end position="192"/>
    </location>
</feature>
<reference evidence="4 5" key="1">
    <citation type="submission" date="2019-07" db="EMBL/GenBank/DDBJ databases">
        <title>Qingshengfaniella alkalisoli gen. nov., sp. nov., isolated from saline soil.</title>
        <authorList>
            <person name="Xu L."/>
            <person name="Huang X.-X."/>
            <person name="Sun J.-Q."/>
        </authorList>
    </citation>
    <scope>NUCLEOTIDE SEQUENCE [LARGE SCALE GENOMIC DNA]</scope>
    <source>
        <strain evidence="4 5">DSM 27279</strain>
    </source>
</reference>
<dbReference type="InterPro" id="IPR036291">
    <property type="entry name" value="NAD(P)-bd_dom_sf"/>
</dbReference>
<sequence>MHEQAQRPDPGVAIVTGGRRGIGGATAVHLARAGYSVAVVDVVRDADADETVRRIDEAGGKAAFVQADIGDVDAQPAWIARIVETLGPITCLVNNAGVNVPVRGDMLEATPEAFDRVVGINLRGTFFLTQAVARHMVQTAAPGVQRSIFVVSSANAHMASPEKAVYCLAKSALPMLARMFAARLGEHGIDVFEIQPGLIKTTMNEAVWDTYGQAIANGVSPTRRWGTPDDVAQVISSVARGLMPFCTGTTIPVGGGLHIHRL</sequence>
<dbReference type="Proteomes" id="UP000318405">
    <property type="component" value="Unassembled WGS sequence"/>
</dbReference>
<keyword evidence="2" id="KW-0560">Oxidoreductase</keyword>
<dbReference type="PANTHER" id="PTHR42760:SF133">
    <property type="entry name" value="3-OXOACYL-[ACYL-CARRIER-PROTEIN] REDUCTASE"/>
    <property type="match status" value="1"/>
</dbReference>
<dbReference type="GO" id="GO:0006633">
    <property type="term" value="P:fatty acid biosynthetic process"/>
    <property type="evidence" value="ECO:0007669"/>
    <property type="project" value="TreeGrafter"/>
</dbReference>
<evidence type="ECO:0000259" key="3">
    <source>
        <dbReference type="SMART" id="SM00822"/>
    </source>
</evidence>
<keyword evidence="5" id="KW-1185">Reference proteome</keyword>
<protein>
    <submittedName>
        <fullName evidence="4">3-ketoacyl-ACP reductase</fullName>
    </submittedName>
</protein>
<name>A0A556ACG9_9BURK</name>
<gene>
    <name evidence="4" type="ORF">FOZ76_22520</name>
</gene>
<comment type="similarity">
    <text evidence="1">Belongs to the short-chain dehydrogenases/reductases (SDR) family.</text>
</comment>
<dbReference type="RefSeq" id="WP_143950501.1">
    <property type="nucleotide sequence ID" value="NZ_BAABMB010000003.1"/>
</dbReference>
<evidence type="ECO:0000313" key="5">
    <source>
        <dbReference type="Proteomes" id="UP000318405"/>
    </source>
</evidence>
<dbReference type="Pfam" id="PF13561">
    <property type="entry name" value="adh_short_C2"/>
    <property type="match status" value="1"/>
</dbReference>
<dbReference type="AlphaFoldDB" id="A0A556ACG9"/>
<evidence type="ECO:0000313" key="4">
    <source>
        <dbReference type="EMBL" id="TSH90584.1"/>
    </source>
</evidence>
<dbReference type="EMBL" id="VLTJ01000039">
    <property type="protein sequence ID" value="TSH90584.1"/>
    <property type="molecule type" value="Genomic_DNA"/>
</dbReference>
<dbReference type="OrthoDB" id="9806974at2"/>
<dbReference type="Gene3D" id="3.40.50.720">
    <property type="entry name" value="NAD(P)-binding Rossmann-like Domain"/>
    <property type="match status" value="1"/>
</dbReference>
<dbReference type="GO" id="GO:0016616">
    <property type="term" value="F:oxidoreductase activity, acting on the CH-OH group of donors, NAD or NADP as acceptor"/>
    <property type="evidence" value="ECO:0007669"/>
    <property type="project" value="TreeGrafter"/>
</dbReference>
<proteinExistence type="inferred from homology"/>
<dbReference type="InterPro" id="IPR002347">
    <property type="entry name" value="SDR_fam"/>
</dbReference>
<evidence type="ECO:0000256" key="2">
    <source>
        <dbReference type="ARBA" id="ARBA00023002"/>
    </source>
</evidence>
<comment type="caution">
    <text evidence="4">The sequence shown here is derived from an EMBL/GenBank/DDBJ whole genome shotgun (WGS) entry which is preliminary data.</text>
</comment>
<accession>A0A556ACG9</accession>
<dbReference type="FunFam" id="3.40.50.720:FF:000084">
    <property type="entry name" value="Short-chain dehydrogenase reductase"/>
    <property type="match status" value="1"/>
</dbReference>
<dbReference type="GO" id="GO:0048038">
    <property type="term" value="F:quinone binding"/>
    <property type="evidence" value="ECO:0007669"/>
    <property type="project" value="TreeGrafter"/>
</dbReference>